<comment type="similarity">
    <text evidence="1 6 7">Belongs to the universal ribosomal protein uL6 family.</text>
</comment>
<evidence type="ECO:0000256" key="7">
    <source>
        <dbReference type="RuleBase" id="RU003869"/>
    </source>
</evidence>
<dbReference type="EMBL" id="MHQM01000034">
    <property type="protein sequence ID" value="OHA02972.1"/>
    <property type="molecule type" value="Genomic_DNA"/>
</dbReference>
<evidence type="ECO:0000256" key="8">
    <source>
        <dbReference type="RuleBase" id="RU003870"/>
    </source>
</evidence>
<evidence type="ECO:0000256" key="2">
    <source>
        <dbReference type="ARBA" id="ARBA00022730"/>
    </source>
</evidence>
<keyword evidence="2 6" id="KW-0699">rRNA-binding</keyword>
<dbReference type="GO" id="GO:0003735">
    <property type="term" value="F:structural constituent of ribosome"/>
    <property type="evidence" value="ECO:0007669"/>
    <property type="project" value="UniProtKB-UniRule"/>
</dbReference>
<dbReference type="FunFam" id="3.90.930.12:FF:000001">
    <property type="entry name" value="50S ribosomal protein L6"/>
    <property type="match status" value="1"/>
</dbReference>
<sequence>MSRIGKQPITIPSGVTVEIKDGVVTVAGPKGTLTRTIVSEIGIAVEDGKIVFVPAIETRKTAALWGLMRSLVANMVTGVSAGFEKKLEFEGIGYRAAMEGTTLVMQLGFSHPVRFDPPQGIAVKVERNTITVSGADKETVGLAAAAIRNYKKPEPYKGKGIRYQGEVIRRKVGKKGAAATA</sequence>
<dbReference type="FunFam" id="3.90.930.12:FF:000002">
    <property type="entry name" value="50S ribosomal protein L6"/>
    <property type="match status" value="1"/>
</dbReference>
<evidence type="ECO:0000256" key="3">
    <source>
        <dbReference type="ARBA" id="ARBA00022884"/>
    </source>
</evidence>
<dbReference type="NCBIfam" id="TIGR03654">
    <property type="entry name" value="L6_bact"/>
    <property type="match status" value="1"/>
</dbReference>
<dbReference type="InterPro" id="IPR019906">
    <property type="entry name" value="Ribosomal_uL6_bac-type"/>
</dbReference>
<evidence type="ECO:0000313" key="10">
    <source>
        <dbReference type="EMBL" id="OHA02972.1"/>
    </source>
</evidence>
<dbReference type="STRING" id="1802274.A3J58_02005"/>
<dbReference type="PRINTS" id="PR00059">
    <property type="entry name" value="RIBOSOMALL6"/>
</dbReference>
<organism evidence="10 11">
    <name type="scientific">Candidatus Sungbacteria bacterium RIFCSPHIGHO2_02_FULL_52_23</name>
    <dbReference type="NCBI Taxonomy" id="1802274"/>
    <lineage>
        <taxon>Bacteria</taxon>
        <taxon>Candidatus Sungiibacteriota</taxon>
    </lineage>
</organism>
<dbReference type="AlphaFoldDB" id="A0A1G2KWH9"/>
<reference evidence="10 11" key="1">
    <citation type="journal article" date="2016" name="Nat. Commun.">
        <title>Thousands of microbial genomes shed light on interconnected biogeochemical processes in an aquifer system.</title>
        <authorList>
            <person name="Anantharaman K."/>
            <person name="Brown C.T."/>
            <person name="Hug L.A."/>
            <person name="Sharon I."/>
            <person name="Castelle C.J."/>
            <person name="Probst A.J."/>
            <person name="Thomas B.C."/>
            <person name="Singh A."/>
            <person name="Wilkins M.J."/>
            <person name="Karaoz U."/>
            <person name="Brodie E.L."/>
            <person name="Williams K.H."/>
            <person name="Hubbard S.S."/>
            <person name="Banfield J.F."/>
        </authorList>
    </citation>
    <scope>NUCLEOTIDE SEQUENCE [LARGE SCALE GENOMIC DNA]</scope>
</reference>
<dbReference type="Pfam" id="PF00347">
    <property type="entry name" value="Ribosomal_L6"/>
    <property type="match status" value="2"/>
</dbReference>
<feature type="domain" description="Large ribosomal subunit protein uL6 alpha-beta" evidence="9">
    <location>
        <begin position="91"/>
        <end position="163"/>
    </location>
</feature>
<feature type="domain" description="Large ribosomal subunit protein uL6 alpha-beta" evidence="9">
    <location>
        <begin position="11"/>
        <end position="82"/>
    </location>
</feature>
<protein>
    <recommendedName>
        <fullName evidence="6">Large ribosomal subunit protein uL6</fullName>
    </recommendedName>
</protein>
<dbReference type="Proteomes" id="UP000178510">
    <property type="component" value="Unassembled WGS sequence"/>
</dbReference>
<dbReference type="SUPFAM" id="SSF56053">
    <property type="entry name" value="Ribosomal protein L6"/>
    <property type="match status" value="2"/>
</dbReference>
<dbReference type="GO" id="GO:0002181">
    <property type="term" value="P:cytoplasmic translation"/>
    <property type="evidence" value="ECO:0007669"/>
    <property type="project" value="TreeGrafter"/>
</dbReference>
<keyword evidence="5 6" id="KW-0687">Ribonucleoprotein</keyword>
<keyword evidence="4 6" id="KW-0689">Ribosomal protein</keyword>
<dbReference type="InterPro" id="IPR002358">
    <property type="entry name" value="Ribosomal_uL6_CS"/>
</dbReference>
<dbReference type="Gene3D" id="3.90.930.12">
    <property type="entry name" value="Ribosomal protein L6, alpha-beta domain"/>
    <property type="match status" value="2"/>
</dbReference>
<dbReference type="PANTHER" id="PTHR11655">
    <property type="entry name" value="60S/50S RIBOSOMAL PROTEIN L6/L9"/>
    <property type="match status" value="1"/>
</dbReference>
<evidence type="ECO:0000256" key="5">
    <source>
        <dbReference type="ARBA" id="ARBA00023274"/>
    </source>
</evidence>
<accession>A0A1G2KWH9</accession>
<dbReference type="PIRSF" id="PIRSF002162">
    <property type="entry name" value="Ribosomal_L6"/>
    <property type="match status" value="1"/>
</dbReference>
<dbReference type="PANTHER" id="PTHR11655:SF14">
    <property type="entry name" value="LARGE RIBOSOMAL SUBUNIT PROTEIN UL6M"/>
    <property type="match status" value="1"/>
</dbReference>
<gene>
    <name evidence="6" type="primary">rplF</name>
    <name evidence="10" type="ORF">A3J58_02005</name>
</gene>
<comment type="caution">
    <text evidence="10">The sequence shown here is derived from an EMBL/GenBank/DDBJ whole genome shotgun (WGS) entry which is preliminary data.</text>
</comment>
<dbReference type="InterPro" id="IPR020040">
    <property type="entry name" value="Ribosomal_uL6_a/b-dom"/>
</dbReference>
<comment type="function">
    <text evidence="6 8">This protein binds to the 23S rRNA, and is important in its secondary structure. It is located near the subunit interface in the base of the L7/L12 stalk, and near the tRNA binding site of the peptidyltransferase center.</text>
</comment>
<evidence type="ECO:0000259" key="9">
    <source>
        <dbReference type="Pfam" id="PF00347"/>
    </source>
</evidence>
<dbReference type="HAMAP" id="MF_01365_B">
    <property type="entry name" value="Ribosomal_uL6_B"/>
    <property type="match status" value="1"/>
</dbReference>
<dbReference type="GO" id="GO:0019843">
    <property type="term" value="F:rRNA binding"/>
    <property type="evidence" value="ECO:0007669"/>
    <property type="project" value="UniProtKB-UniRule"/>
</dbReference>
<evidence type="ECO:0000256" key="6">
    <source>
        <dbReference type="HAMAP-Rule" id="MF_01365"/>
    </source>
</evidence>
<dbReference type="PROSITE" id="PS00525">
    <property type="entry name" value="RIBOSOMAL_L6_1"/>
    <property type="match status" value="1"/>
</dbReference>
<evidence type="ECO:0000256" key="1">
    <source>
        <dbReference type="ARBA" id="ARBA00009356"/>
    </source>
</evidence>
<name>A0A1G2KWH9_9BACT</name>
<evidence type="ECO:0000256" key="4">
    <source>
        <dbReference type="ARBA" id="ARBA00022980"/>
    </source>
</evidence>
<comment type="subunit">
    <text evidence="6">Part of the 50S ribosomal subunit.</text>
</comment>
<dbReference type="GO" id="GO:0022625">
    <property type="term" value="C:cytosolic large ribosomal subunit"/>
    <property type="evidence" value="ECO:0007669"/>
    <property type="project" value="UniProtKB-UniRule"/>
</dbReference>
<evidence type="ECO:0000313" key="11">
    <source>
        <dbReference type="Proteomes" id="UP000178510"/>
    </source>
</evidence>
<dbReference type="InterPro" id="IPR000702">
    <property type="entry name" value="Ribosomal_uL6-like"/>
</dbReference>
<dbReference type="InterPro" id="IPR036789">
    <property type="entry name" value="Ribosomal_uL6-like_a/b-dom_sf"/>
</dbReference>
<proteinExistence type="inferred from homology"/>
<keyword evidence="3 6" id="KW-0694">RNA-binding</keyword>